<accession>A0A918BFJ5</accession>
<gene>
    <name evidence="2" type="ORF">GCM10010280_09930</name>
</gene>
<protein>
    <submittedName>
        <fullName evidence="2">Uncharacterized protein</fullName>
    </submittedName>
</protein>
<keyword evidence="3" id="KW-1185">Reference proteome</keyword>
<dbReference type="Proteomes" id="UP000656732">
    <property type="component" value="Unassembled WGS sequence"/>
</dbReference>
<reference evidence="2" key="1">
    <citation type="journal article" date="2014" name="Int. J. Syst. Evol. Microbiol.">
        <title>Complete genome sequence of Corynebacterium casei LMG S-19264T (=DSM 44701T), isolated from a smear-ripened cheese.</title>
        <authorList>
            <consortium name="US DOE Joint Genome Institute (JGI-PGF)"/>
            <person name="Walter F."/>
            <person name="Albersmeier A."/>
            <person name="Kalinowski J."/>
            <person name="Ruckert C."/>
        </authorList>
    </citation>
    <scope>NUCLEOTIDE SEQUENCE</scope>
    <source>
        <strain evidence="2">JCM 4403</strain>
    </source>
</reference>
<evidence type="ECO:0000313" key="3">
    <source>
        <dbReference type="Proteomes" id="UP000656732"/>
    </source>
</evidence>
<feature type="compositionally biased region" description="Low complexity" evidence="1">
    <location>
        <begin position="27"/>
        <end position="48"/>
    </location>
</feature>
<evidence type="ECO:0000313" key="2">
    <source>
        <dbReference type="EMBL" id="GGQ65374.1"/>
    </source>
</evidence>
<sequence length="129" mass="13596">MAGAARAARGPAAVTGARRPPTRRSGRVGARPAAGEPGAAPGRTAPGRNRTAGRPGTGWRGYTGRVTGFRARRRIFSANFRLVYASCGDHPPSLVRPAQKGSREPRAPYGDWPPRQGALPCTPRECNPS</sequence>
<evidence type="ECO:0000256" key="1">
    <source>
        <dbReference type="SAM" id="MobiDB-lite"/>
    </source>
</evidence>
<name>A0A918BFJ5_9ACTN</name>
<comment type="caution">
    <text evidence="2">The sequence shown here is derived from an EMBL/GenBank/DDBJ whole genome shotgun (WGS) entry which is preliminary data.</text>
</comment>
<feature type="region of interest" description="Disordered" evidence="1">
    <location>
        <begin position="1"/>
        <end position="64"/>
    </location>
</feature>
<feature type="region of interest" description="Disordered" evidence="1">
    <location>
        <begin position="88"/>
        <end position="129"/>
    </location>
</feature>
<feature type="compositionally biased region" description="Low complexity" evidence="1">
    <location>
        <begin position="1"/>
        <end position="19"/>
    </location>
</feature>
<proteinExistence type="predicted"/>
<dbReference type="AlphaFoldDB" id="A0A918BFJ5"/>
<dbReference type="EMBL" id="BMTU01000001">
    <property type="protein sequence ID" value="GGQ65374.1"/>
    <property type="molecule type" value="Genomic_DNA"/>
</dbReference>
<reference evidence="2" key="2">
    <citation type="submission" date="2020-09" db="EMBL/GenBank/DDBJ databases">
        <authorList>
            <person name="Sun Q."/>
            <person name="Ohkuma M."/>
        </authorList>
    </citation>
    <scope>NUCLEOTIDE SEQUENCE</scope>
    <source>
        <strain evidence="2">JCM 4403</strain>
    </source>
</reference>
<organism evidence="2 3">
    <name type="scientific">Streptomyces pilosus</name>
    <dbReference type="NCBI Taxonomy" id="28893"/>
    <lineage>
        <taxon>Bacteria</taxon>
        <taxon>Bacillati</taxon>
        <taxon>Actinomycetota</taxon>
        <taxon>Actinomycetes</taxon>
        <taxon>Kitasatosporales</taxon>
        <taxon>Streptomycetaceae</taxon>
        <taxon>Streptomyces</taxon>
    </lineage>
</organism>